<dbReference type="EMBL" id="FNGF01000002">
    <property type="protein sequence ID" value="SDK90770.1"/>
    <property type="molecule type" value="Genomic_DNA"/>
</dbReference>
<name>A0A1G9FQV5_9ACTN</name>
<dbReference type="Pfam" id="PF01872">
    <property type="entry name" value="RibD_C"/>
    <property type="match status" value="1"/>
</dbReference>
<dbReference type="SUPFAM" id="SSF53597">
    <property type="entry name" value="Dihydrofolate reductase-like"/>
    <property type="match status" value="1"/>
</dbReference>
<evidence type="ECO:0000259" key="1">
    <source>
        <dbReference type="Pfam" id="PF01872"/>
    </source>
</evidence>
<dbReference type="InterPro" id="IPR002734">
    <property type="entry name" value="RibDG_C"/>
</dbReference>
<dbReference type="OrthoDB" id="3820697at2"/>
<sequence>MSTVRSHMTMSLDGFIAQPDDQVGELFEWYDAGDVAIPTPYEHVPAFNVDAASAAFLREVTDGCGAVVVGRHLFDITDGWDDTHPAGAPVVVVTHRPPADAAERWPTTSFVDGVAAAIERAEQVAGDRDVTIASANVAQQALALGLVDEVCVSLVPVIFGEGIPYFTVLDTGHLLLEDPVVVQGTRAVHLRYPVRR</sequence>
<proteinExistence type="predicted"/>
<dbReference type="STRING" id="380244.SAMN05216298_1968"/>
<accession>A0A1G9FQV5</accession>
<protein>
    <submittedName>
        <fullName evidence="2">Dihydrofolate reductase</fullName>
    </submittedName>
</protein>
<feature type="domain" description="Bacterial bifunctional deaminase-reductase C-terminal" evidence="1">
    <location>
        <begin position="3"/>
        <end position="166"/>
    </location>
</feature>
<reference evidence="3" key="1">
    <citation type="submission" date="2016-10" db="EMBL/GenBank/DDBJ databases">
        <authorList>
            <person name="Varghese N."/>
            <person name="Submissions S."/>
        </authorList>
    </citation>
    <scope>NUCLEOTIDE SEQUENCE [LARGE SCALE GENOMIC DNA]</scope>
    <source>
        <strain evidence="3">CGMCC 4.3147</strain>
    </source>
</reference>
<dbReference type="GO" id="GO:0008703">
    <property type="term" value="F:5-amino-6-(5-phosphoribosylamino)uracil reductase activity"/>
    <property type="evidence" value="ECO:0007669"/>
    <property type="project" value="InterPro"/>
</dbReference>
<dbReference type="Proteomes" id="UP000198662">
    <property type="component" value="Unassembled WGS sequence"/>
</dbReference>
<dbReference type="InterPro" id="IPR050765">
    <property type="entry name" value="Riboflavin_Biosynth_HTPR"/>
</dbReference>
<evidence type="ECO:0000313" key="3">
    <source>
        <dbReference type="Proteomes" id="UP000198662"/>
    </source>
</evidence>
<keyword evidence="3" id="KW-1185">Reference proteome</keyword>
<dbReference type="GO" id="GO:0009231">
    <property type="term" value="P:riboflavin biosynthetic process"/>
    <property type="evidence" value="ECO:0007669"/>
    <property type="project" value="InterPro"/>
</dbReference>
<dbReference type="AlphaFoldDB" id="A0A1G9FQV5"/>
<dbReference type="Gene3D" id="3.40.430.10">
    <property type="entry name" value="Dihydrofolate Reductase, subunit A"/>
    <property type="match status" value="1"/>
</dbReference>
<dbReference type="InterPro" id="IPR024072">
    <property type="entry name" value="DHFR-like_dom_sf"/>
</dbReference>
<evidence type="ECO:0000313" key="2">
    <source>
        <dbReference type="EMBL" id="SDK90770.1"/>
    </source>
</evidence>
<organism evidence="2 3">
    <name type="scientific">Glycomyces sambucus</name>
    <dbReference type="NCBI Taxonomy" id="380244"/>
    <lineage>
        <taxon>Bacteria</taxon>
        <taxon>Bacillati</taxon>
        <taxon>Actinomycetota</taxon>
        <taxon>Actinomycetes</taxon>
        <taxon>Glycomycetales</taxon>
        <taxon>Glycomycetaceae</taxon>
        <taxon>Glycomyces</taxon>
    </lineage>
</organism>
<dbReference type="PANTHER" id="PTHR38011">
    <property type="entry name" value="DIHYDROFOLATE REDUCTASE FAMILY PROTEIN (AFU_ORTHOLOGUE AFUA_8G06820)"/>
    <property type="match status" value="1"/>
</dbReference>
<gene>
    <name evidence="2" type="ORF">SAMN05216298_1968</name>
</gene>
<dbReference type="PANTHER" id="PTHR38011:SF12">
    <property type="entry name" value="BIFUNCTIONAL DEAMINASE-REDUCTASE DOMAIN PROTEIN"/>
    <property type="match status" value="1"/>
</dbReference>
<dbReference type="RefSeq" id="WP_091046868.1">
    <property type="nucleotide sequence ID" value="NZ_FNGF01000002.1"/>
</dbReference>